<evidence type="ECO:0000313" key="2">
    <source>
        <dbReference type="EMBL" id="ADM27793.1"/>
    </source>
</evidence>
<keyword evidence="3" id="KW-1185">Reference proteome</keyword>
<evidence type="ECO:0000313" key="3">
    <source>
        <dbReference type="Proteomes" id="UP000001304"/>
    </source>
</evidence>
<dbReference type="EMBL" id="CP002098">
    <property type="protein sequence ID" value="ADM27793.1"/>
    <property type="molecule type" value="Genomic_DNA"/>
</dbReference>
<name>E0SNJ7_IGNAA</name>
<organism evidence="2 3">
    <name type="scientific">Ignisphaera aggregans (strain DSM 17230 / JCM 13409 / AQ1.S1)</name>
    <dbReference type="NCBI Taxonomy" id="583356"/>
    <lineage>
        <taxon>Archaea</taxon>
        <taxon>Thermoproteota</taxon>
        <taxon>Thermoprotei</taxon>
        <taxon>Desulfurococcales</taxon>
        <taxon>Desulfurococcaceae</taxon>
        <taxon>Ignisphaera</taxon>
    </lineage>
</organism>
<feature type="transmembrane region" description="Helical" evidence="1">
    <location>
        <begin position="153"/>
        <end position="176"/>
    </location>
</feature>
<feature type="transmembrane region" description="Helical" evidence="1">
    <location>
        <begin position="196"/>
        <end position="225"/>
    </location>
</feature>
<reference evidence="2 3" key="1">
    <citation type="journal article" date="2010" name="Stand. Genomic Sci.">
        <title>Complete genome sequence of Ignisphaera aggregans type strain (AQ1.S1).</title>
        <authorList>
            <person name="Goker M."/>
            <person name="Held B."/>
            <person name="Lapidus A."/>
            <person name="Nolan M."/>
            <person name="Spring S."/>
            <person name="Yasawong M."/>
            <person name="Lucas S."/>
            <person name="Glavina Del Rio T."/>
            <person name="Tice H."/>
            <person name="Cheng J.F."/>
            <person name="Goodwin L."/>
            <person name="Tapia R."/>
            <person name="Pitluck S."/>
            <person name="Liolios K."/>
            <person name="Ivanova N."/>
            <person name="Mavromatis K."/>
            <person name="Mikhailova N."/>
            <person name="Pati A."/>
            <person name="Chen A."/>
            <person name="Palaniappan K."/>
            <person name="Brambilla E."/>
            <person name="Land M."/>
            <person name="Hauser L."/>
            <person name="Chang Y.J."/>
            <person name="Jeffries C.D."/>
            <person name="Brettin T."/>
            <person name="Detter J.C."/>
            <person name="Han C."/>
            <person name="Rohde M."/>
            <person name="Sikorski J."/>
            <person name="Woyke T."/>
            <person name="Bristow J."/>
            <person name="Eisen J.A."/>
            <person name="Markowitz V."/>
            <person name="Hugenholtz P."/>
            <person name="Kyrpides N.C."/>
            <person name="Klenk H.P."/>
        </authorList>
    </citation>
    <scope>NUCLEOTIDE SEQUENCE [LARGE SCALE GENOMIC DNA]</scope>
    <source>
        <strain evidence="3">DSM 17230 / JCM 13409 / AQ1.S1</strain>
    </source>
</reference>
<evidence type="ECO:0008006" key="4">
    <source>
        <dbReference type="Google" id="ProtNLM"/>
    </source>
</evidence>
<feature type="transmembrane region" description="Helical" evidence="1">
    <location>
        <begin position="92"/>
        <end position="116"/>
    </location>
</feature>
<dbReference type="KEGG" id="iag:Igag_0978"/>
<dbReference type="AlphaFoldDB" id="E0SNJ7"/>
<feature type="transmembrane region" description="Helical" evidence="1">
    <location>
        <begin position="53"/>
        <end position="72"/>
    </location>
</feature>
<protein>
    <recommendedName>
        <fullName evidence="4">ECF transporter S component</fullName>
    </recommendedName>
</protein>
<sequence length="232" mass="25794">MIIAIRYLYSYDLEPSSIKIYISKRVGVERWVKYMSHSISVSRPRYQGFRISILRVSLTASLTAIAIVLHIFKIPFPIAPFLKFDATGIPLAVIALYSVGDAAVASLVVLPSIIALGADIIGASMKVLAEFSTFVPLAPTYSVLRNRLSRRGLYIVAIMVSLASRVGVMSLANYIVTPYWLVMTYSWPYDKAYRVTLMYLPAIASFNAIVALYVVPIALSIYMIIERLGIKL</sequence>
<keyword evidence="1" id="KW-0812">Transmembrane</keyword>
<dbReference type="HOGENOM" id="CLU_116134_0_0_2"/>
<gene>
    <name evidence="2" type="ordered locus">Igag_0978</name>
</gene>
<dbReference type="STRING" id="583356.Igag_0978"/>
<keyword evidence="1" id="KW-1133">Transmembrane helix</keyword>
<evidence type="ECO:0000256" key="1">
    <source>
        <dbReference type="SAM" id="Phobius"/>
    </source>
</evidence>
<dbReference type="Gene3D" id="1.10.1760.20">
    <property type="match status" value="1"/>
</dbReference>
<dbReference type="BioCyc" id="IAGG583356:GHAH-961-MONOMER"/>
<accession>E0SNJ7</accession>
<proteinExistence type="predicted"/>
<dbReference type="Proteomes" id="UP000001304">
    <property type="component" value="Chromosome"/>
</dbReference>
<keyword evidence="1" id="KW-0472">Membrane</keyword>